<evidence type="ECO:0000313" key="1">
    <source>
        <dbReference type="EMBL" id="GAC19985.1"/>
    </source>
</evidence>
<accession>K6Z964</accession>
<dbReference type="AlphaFoldDB" id="K6Z964"/>
<dbReference type="Proteomes" id="UP000006327">
    <property type="component" value="Unassembled WGS sequence"/>
</dbReference>
<dbReference type="OrthoDB" id="6264017at2"/>
<sequence length="168" mass="18733">MFNRLIIVLVISTLIAACSNKKHHKVLVEEKEVNKITQTLYLSDVTFSKEVADGKFKTDCAMLPVLRKSILDSSLSHSMNISSSNKIGNEQYELKVEYVNVVPHRWTFMAIRPSSNATIKASILKGDATLHTTTKLIGSAVAFGACDRLEKISIAEGRYISKWVSKFI</sequence>
<reference evidence="1 2" key="1">
    <citation type="journal article" date="2017" name="Antonie Van Leeuwenhoek">
        <title>Rhizobium rhizosphaerae sp. nov., a novel species isolated from rice rhizosphere.</title>
        <authorList>
            <person name="Zhao J.J."/>
            <person name="Zhang J."/>
            <person name="Zhang R.J."/>
            <person name="Zhang C.W."/>
            <person name="Yin H.Q."/>
            <person name="Zhang X.X."/>
        </authorList>
    </citation>
    <scope>NUCLEOTIDE SEQUENCE [LARGE SCALE GENOMIC DNA]</scope>
    <source>
        <strain evidence="1 2">BSs20135</strain>
    </source>
</reference>
<gene>
    <name evidence="1" type="ORF">GARC_3022</name>
</gene>
<proteinExistence type="predicted"/>
<keyword evidence="2" id="KW-1185">Reference proteome</keyword>
<comment type="caution">
    <text evidence="1">The sequence shown here is derived from an EMBL/GenBank/DDBJ whole genome shotgun (WGS) entry which is preliminary data.</text>
</comment>
<evidence type="ECO:0000313" key="2">
    <source>
        <dbReference type="Proteomes" id="UP000006327"/>
    </source>
</evidence>
<dbReference type="EMBL" id="BAEO01000043">
    <property type="protein sequence ID" value="GAC19985.1"/>
    <property type="molecule type" value="Genomic_DNA"/>
</dbReference>
<evidence type="ECO:0008006" key="3">
    <source>
        <dbReference type="Google" id="ProtNLM"/>
    </source>
</evidence>
<protein>
    <recommendedName>
        <fullName evidence="3">Lipoprotein</fullName>
    </recommendedName>
</protein>
<name>K6Z964_9ALTE</name>
<organism evidence="1 2">
    <name type="scientific">Paraglaciecola arctica BSs20135</name>
    <dbReference type="NCBI Taxonomy" id="493475"/>
    <lineage>
        <taxon>Bacteria</taxon>
        <taxon>Pseudomonadati</taxon>
        <taxon>Pseudomonadota</taxon>
        <taxon>Gammaproteobacteria</taxon>
        <taxon>Alteromonadales</taxon>
        <taxon>Alteromonadaceae</taxon>
        <taxon>Paraglaciecola</taxon>
    </lineage>
</organism>
<dbReference type="PROSITE" id="PS51257">
    <property type="entry name" value="PROKAR_LIPOPROTEIN"/>
    <property type="match status" value="1"/>
</dbReference>
<dbReference type="RefSeq" id="WP_007621449.1">
    <property type="nucleotide sequence ID" value="NZ_BAEO01000043.1"/>
</dbReference>